<dbReference type="SMART" id="SM01008">
    <property type="entry name" value="Ald_Xan_dh_C"/>
    <property type="match status" value="1"/>
</dbReference>
<dbReference type="PANTHER" id="PTHR11908">
    <property type="entry name" value="XANTHINE DEHYDROGENASE"/>
    <property type="match status" value="1"/>
</dbReference>
<accession>A0ABV5YEL9</accession>
<sequence>MTEPWVGRPIPQIDMTDKLRGATRYIADLSLPRMLHGAIVRSPVAHGRIRHVDVSRALRVPGVRAVITGADVRAPAFGPYVPDWEVLAQDKVRFVGDDVAAVAATTPEAAREAADLVEVEIEELPAVFDAVEALEPGAPLIWEQRLGNIATTFEIARNDVERGFGRADHVFEADFSTSRIYHGYLEPIATLAEYHDNGAYTLHVPTHIPLRARLVYARGLGVDTSRIRLIVPPIGGSFGAKYEMTVPLVAAALSRAAGAPVRLAFDREEDAAVNHPRPPFVFHHRVGVRDDGTFVARTTDVVGTAGARTFWSPTVLATAVHRVDSLYDFGAMAGTGRLVYTNESPTTCMRGFGNAESLFGIEQVIDEISDRLGIDPVELRRHNAVREGQTTMHGWKISSSRLPECLDRAQKLSGYSERRRRTDWSAPRGDTRRGMGLAIAHHVSGYSAIHADFDGSSAIMRLGLDGSITVFVGEPDLGQGHRTVLAQLAADRLGVEPADVDVRGVDSALSPDSVGTLASRGTTMAGMAVLAAADDARDKLAAFQAQRWGAGVEWSGGCVVSADGARDATLREALKAYGDANCGLPLLAQGVHRPPTVKPDADKYGNPSAAYPFAVHVAEVEVDTATGQARVTRYWAVHDSGTIINPSTARGQVVGAVAQGIGWAFLEDVDLRDGVMRNANFLDYRIPGAGDMPPEMTVEFVAGHEPNGPMGAKSLGEVAINPVTAAIANAVYDAVGVRCAALPMTPERLWAAMHDDVRPAPITEVTR</sequence>
<dbReference type="Gene3D" id="3.30.365.10">
    <property type="entry name" value="Aldehyde oxidase/xanthine dehydrogenase, molybdopterin binding domain"/>
    <property type="match status" value="4"/>
</dbReference>
<dbReference type="Pfam" id="PF01315">
    <property type="entry name" value="Ald_Xan_dh_C"/>
    <property type="match status" value="1"/>
</dbReference>
<keyword evidence="3" id="KW-1185">Reference proteome</keyword>
<evidence type="ECO:0000259" key="1">
    <source>
        <dbReference type="SMART" id="SM01008"/>
    </source>
</evidence>
<feature type="domain" description="Aldehyde oxidase/xanthine dehydrogenase a/b hammerhead" evidence="1">
    <location>
        <begin position="20"/>
        <end position="125"/>
    </location>
</feature>
<dbReference type="RefSeq" id="WP_378200043.1">
    <property type="nucleotide sequence ID" value="NZ_JBHLZP010000074.1"/>
</dbReference>
<dbReference type="SUPFAM" id="SSF56003">
    <property type="entry name" value="Molybdenum cofactor-binding domain"/>
    <property type="match status" value="1"/>
</dbReference>
<dbReference type="SUPFAM" id="SSF54665">
    <property type="entry name" value="CO dehydrogenase molybdoprotein N-domain-like"/>
    <property type="match status" value="1"/>
</dbReference>
<reference evidence="2 3" key="1">
    <citation type="submission" date="2024-09" db="EMBL/GenBank/DDBJ databases">
        <authorList>
            <person name="Sun Q."/>
            <person name="Mori K."/>
        </authorList>
    </citation>
    <scope>NUCLEOTIDE SEQUENCE [LARGE SCALE GENOMIC DNA]</scope>
    <source>
        <strain evidence="2 3">TBRC 0563</strain>
    </source>
</reference>
<dbReference type="InterPro" id="IPR016208">
    <property type="entry name" value="Ald_Oxase/xanthine_DH-like"/>
</dbReference>
<organism evidence="2 3">
    <name type="scientific">Actinoallomurus acaciae</name>
    <dbReference type="NCBI Taxonomy" id="502577"/>
    <lineage>
        <taxon>Bacteria</taxon>
        <taxon>Bacillati</taxon>
        <taxon>Actinomycetota</taxon>
        <taxon>Actinomycetes</taxon>
        <taxon>Streptosporangiales</taxon>
        <taxon>Thermomonosporaceae</taxon>
        <taxon>Actinoallomurus</taxon>
    </lineage>
</organism>
<evidence type="ECO:0000313" key="3">
    <source>
        <dbReference type="Proteomes" id="UP001589627"/>
    </source>
</evidence>
<dbReference type="InterPro" id="IPR046867">
    <property type="entry name" value="AldOxase/xan_DH_MoCoBD2"/>
</dbReference>
<dbReference type="Pfam" id="PF20256">
    <property type="entry name" value="MoCoBD_2"/>
    <property type="match status" value="1"/>
</dbReference>
<gene>
    <name evidence="2" type="ORF">ACFFNX_12915</name>
</gene>
<evidence type="ECO:0000313" key="2">
    <source>
        <dbReference type="EMBL" id="MFB9833088.1"/>
    </source>
</evidence>
<dbReference type="Pfam" id="PF02738">
    <property type="entry name" value="MoCoBD_1"/>
    <property type="match status" value="1"/>
</dbReference>
<dbReference type="EMBL" id="JBHLZP010000074">
    <property type="protein sequence ID" value="MFB9833088.1"/>
    <property type="molecule type" value="Genomic_DNA"/>
</dbReference>
<protein>
    <submittedName>
        <fullName evidence="2">Xanthine dehydrogenase family protein molybdopterin-binding subunit</fullName>
    </submittedName>
</protein>
<dbReference type="InterPro" id="IPR008274">
    <property type="entry name" value="AldOxase/xan_DH_MoCoBD1"/>
</dbReference>
<proteinExistence type="predicted"/>
<name>A0ABV5YEL9_9ACTN</name>
<dbReference type="PANTHER" id="PTHR11908:SF157">
    <property type="entry name" value="XANTHINE DEHYDROGENASE SUBUNIT D-RELATED"/>
    <property type="match status" value="1"/>
</dbReference>
<dbReference type="InterPro" id="IPR036856">
    <property type="entry name" value="Ald_Oxase/Xan_DH_a/b_sf"/>
</dbReference>
<dbReference type="Proteomes" id="UP001589627">
    <property type="component" value="Unassembled WGS sequence"/>
</dbReference>
<dbReference type="InterPro" id="IPR000674">
    <property type="entry name" value="Ald_Oxase/Xan_DH_a/b"/>
</dbReference>
<comment type="caution">
    <text evidence="2">The sequence shown here is derived from an EMBL/GenBank/DDBJ whole genome shotgun (WGS) entry which is preliminary data.</text>
</comment>
<dbReference type="Gene3D" id="3.90.1170.50">
    <property type="entry name" value="Aldehyde oxidase/xanthine dehydrogenase, a/b hammerhead"/>
    <property type="match status" value="1"/>
</dbReference>
<dbReference type="InterPro" id="IPR037165">
    <property type="entry name" value="AldOxase/xan_DH_Mopterin-bd_sf"/>
</dbReference>